<organism evidence="1 2">
    <name type="scientific">Morococcus cerebrosus</name>
    <dbReference type="NCBI Taxonomy" id="1056807"/>
    <lineage>
        <taxon>Bacteria</taxon>
        <taxon>Pseudomonadati</taxon>
        <taxon>Pseudomonadota</taxon>
        <taxon>Betaproteobacteria</taxon>
        <taxon>Neisseriales</taxon>
        <taxon>Neisseriaceae</taxon>
        <taxon>Morococcus</taxon>
    </lineage>
</organism>
<proteinExistence type="predicted"/>
<dbReference type="EMBL" id="JUFZ01000027">
    <property type="protein sequence ID" value="KIC10658.1"/>
    <property type="molecule type" value="Genomic_DNA"/>
</dbReference>
<evidence type="ECO:0000313" key="1">
    <source>
        <dbReference type="EMBL" id="KIC10658.1"/>
    </source>
</evidence>
<dbReference type="Proteomes" id="UP000031390">
    <property type="component" value="Unassembled WGS sequence"/>
</dbReference>
<accession>A0A0C1EP93</accession>
<reference evidence="1 2" key="1">
    <citation type="submission" date="2014-12" db="EMBL/GenBank/DDBJ databases">
        <title>Genome sequence of Morococcus cerebrosus.</title>
        <authorList>
            <person name="Shin S.-K."/>
            <person name="Yi H."/>
        </authorList>
    </citation>
    <scope>NUCLEOTIDE SEQUENCE [LARGE SCALE GENOMIC DNA]</scope>
    <source>
        <strain evidence="1 2">CIP 81.93</strain>
    </source>
</reference>
<name>A0A0C1EP93_9NEIS</name>
<protein>
    <submittedName>
        <fullName evidence="1">Uncharacterized protein</fullName>
    </submittedName>
</protein>
<comment type="caution">
    <text evidence="1">The sequence shown here is derived from an EMBL/GenBank/DDBJ whole genome shotgun (WGS) entry which is preliminary data.</text>
</comment>
<dbReference type="AlphaFoldDB" id="A0A0C1EP93"/>
<sequence>MKGKGGYFIRVSSEMLFVRVFFRRPFGYIPERLGLYMG</sequence>
<gene>
    <name evidence="1" type="ORF">MCC93_06780</name>
</gene>
<evidence type="ECO:0000313" key="2">
    <source>
        <dbReference type="Proteomes" id="UP000031390"/>
    </source>
</evidence>